<dbReference type="Pfam" id="PF05653">
    <property type="entry name" value="Mg_trans_NIPA"/>
    <property type="match status" value="1"/>
</dbReference>
<feature type="region of interest" description="Disordered" evidence="5">
    <location>
        <begin position="660"/>
        <end position="786"/>
    </location>
</feature>
<evidence type="ECO:0000256" key="3">
    <source>
        <dbReference type="ARBA" id="ARBA00022989"/>
    </source>
</evidence>
<comment type="caution">
    <text evidence="7">The sequence shown here is derived from an EMBL/GenBank/DDBJ whole genome shotgun (WGS) entry which is preliminary data.</text>
</comment>
<feature type="compositionally biased region" description="Polar residues" evidence="5">
    <location>
        <begin position="681"/>
        <end position="691"/>
    </location>
</feature>
<feature type="transmembrane region" description="Helical" evidence="6">
    <location>
        <begin position="269"/>
        <end position="287"/>
    </location>
</feature>
<feature type="transmembrane region" description="Helical" evidence="6">
    <location>
        <begin position="432"/>
        <end position="449"/>
    </location>
</feature>
<dbReference type="InterPro" id="IPR037185">
    <property type="entry name" value="EmrE-like"/>
</dbReference>
<evidence type="ECO:0000256" key="6">
    <source>
        <dbReference type="SAM" id="Phobius"/>
    </source>
</evidence>
<dbReference type="GO" id="GO:0015095">
    <property type="term" value="F:magnesium ion transmembrane transporter activity"/>
    <property type="evidence" value="ECO:0007669"/>
    <property type="project" value="InterPro"/>
</dbReference>
<feature type="compositionally biased region" description="Low complexity" evidence="5">
    <location>
        <begin position="550"/>
        <end position="559"/>
    </location>
</feature>
<name>A0A7C8PZN4_ORBOL</name>
<evidence type="ECO:0000256" key="1">
    <source>
        <dbReference type="ARBA" id="ARBA00004141"/>
    </source>
</evidence>
<keyword evidence="2 6" id="KW-0812">Transmembrane</keyword>
<dbReference type="PANTHER" id="PTHR12570">
    <property type="match status" value="1"/>
</dbReference>
<dbReference type="GO" id="GO:0016020">
    <property type="term" value="C:membrane"/>
    <property type="evidence" value="ECO:0007669"/>
    <property type="project" value="UniProtKB-SubCell"/>
</dbReference>
<feature type="transmembrane region" description="Helical" evidence="6">
    <location>
        <begin position="61"/>
        <end position="83"/>
    </location>
</feature>
<feature type="transmembrane region" description="Helical" evidence="6">
    <location>
        <begin position="332"/>
        <end position="350"/>
    </location>
</feature>
<dbReference type="Proteomes" id="UP000479691">
    <property type="component" value="Unassembled WGS sequence"/>
</dbReference>
<dbReference type="PANTHER" id="PTHR12570:SF65">
    <property type="entry name" value="MAGNESIUM TRANSPORTER NIPA9-RELATED"/>
    <property type="match status" value="1"/>
</dbReference>
<protein>
    <submittedName>
        <fullName evidence="7">Uncharacterized protein</fullName>
    </submittedName>
</protein>
<feature type="transmembrane region" description="Helical" evidence="6">
    <location>
        <begin position="401"/>
        <end position="420"/>
    </location>
</feature>
<feature type="compositionally biased region" description="Polar residues" evidence="5">
    <location>
        <begin position="660"/>
        <end position="671"/>
    </location>
</feature>
<feature type="region of interest" description="Disordered" evidence="5">
    <location>
        <begin position="116"/>
        <end position="178"/>
    </location>
</feature>
<dbReference type="InterPro" id="IPR008521">
    <property type="entry name" value="Mg_trans_NIPA"/>
</dbReference>
<evidence type="ECO:0000256" key="5">
    <source>
        <dbReference type="SAM" id="MobiDB-lite"/>
    </source>
</evidence>
<keyword evidence="3 6" id="KW-1133">Transmembrane helix</keyword>
<comment type="subcellular location">
    <subcellularLocation>
        <location evidence="1">Membrane</location>
        <topology evidence="1">Multi-pass membrane protein</topology>
    </subcellularLocation>
</comment>
<proteinExistence type="predicted"/>
<accession>A0A7C8PZN4</accession>
<evidence type="ECO:0000313" key="8">
    <source>
        <dbReference type="Proteomes" id="UP000479691"/>
    </source>
</evidence>
<keyword evidence="4 6" id="KW-0472">Membrane</keyword>
<gene>
    <name evidence="7" type="ORF">TWF788_003542</name>
</gene>
<feature type="compositionally biased region" description="Polar residues" evidence="5">
    <location>
        <begin position="716"/>
        <end position="727"/>
    </location>
</feature>
<dbReference type="EMBL" id="JAABOE010000018">
    <property type="protein sequence ID" value="KAF3186074.1"/>
    <property type="molecule type" value="Genomic_DNA"/>
</dbReference>
<feature type="compositionally biased region" description="Low complexity" evidence="5">
    <location>
        <begin position="566"/>
        <end position="587"/>
    </location>
</feature>
<feature type="compositionally biased region" description="Polar residues" evidence="5">
    <location>
        <begin position="512"/>
        <end position="524"/>
    </location>
</feature>
<feature type="transmembrane region" description="Helical" evidence="6">
    <location>
        <begin position="307"/>
        <end position="325"/>
    </location>
</feature>
<evidence type="ECO:0000256" key="4">
    <source>
        <dbReference type="ARBA" id="ARBA00023136"/>
    </source>
</evidence>
<feature type="transmembrane region" description="Helical" evidence="6">
    <location>
        <begin position="214"/>
        <end position="234"/>
    </location>
</feature>
<evidence type="ECO:0000256" key="2">
    <source>
        <dbReference type="ARBA" id="ARBA00022692"/>
    </source>
</evidence>
<feature type="region of interest" description="Disordered" evidence="5">
    <location>
        <begin position="461"/>
        <end position="587"/>
    </location>
</feature>
<reference evidence="7 8" key="1">
    <citation type="submission" date="2019-06" db="EMBL/GenBank/DDBJ databases">
        <authorList>
            <person name="Palmer J.M."/>
        </authorList>
    </citation>
    <scope>NUCLEOTIDE SEQUENCE [LARGE SCALE GENOMIC DNA]</scope>
    <source>
        <strain evidence="7 8">TWF788</strain>
    </source>
</reference>
<organism evidence="7 8">
    <name type="scientific">Orbilia oligospora</name>
    <name type="common">Nematode-trapping fungus</name>
    <name type="synonym">Arthrobotrys oligospora</name>
    <dbReference type="NCBI Taxonomy" id="2813651"/>
    <lineage>
        <taxon>Eukaryota</taxon>
        <taxon>Fungi</taxon>
        <taxon>Dikarya</taxon>
        <taxon>Ascomycota</taxon>
        <taxon>Pezizomycotina</taxon>
        <taxon>Orbiliomycetes</taxon>
        <taxon>Orbiliales</taxon>
        <taxon>Orbiliaceae</taxon>
        <taxon>Orbilia</taxon>
    </lineage>
</organism>
<dbReference type="SUPFAM" id="SSF103481">
    <property type="entry name" value="Multidrug resistance efflux transporter EmrE"/>
    <property type="match status" value="1"/>
</dbReference>
<sequence length="786" mass="85817">MGARQGREFEAMHPTLKIRPSEQSTAGVMDSFVGFPPESGAGSLLAFADDDPDGGTHPPRWSSFIGIVISIVGNIVISFALNIQKYAHIRLARAKSLRLQERKKYKRRRRRRRKLLAANKGVANGRNGASTETDGLLHPPESNGSPNGLENGDEEDLEGSWISTDTYDSPEGEDGRGRALVEDEEDRYLLESPERSPSKGGGVGGAPPYLRSKWWWTGIILMTIGECGNFLAYGFAPASIVSPLGVVALISNCLIAPLMLKEPFRRRDLLGVVIAIFGVAVVVSSSQPKEEKLTPGQIWWEISQTPFEVYFAITCTLIIVLLYLSGKHGSRFILIDLGLVGLFGGYTALATKGVSSLLSSSLYKIVTYPVFYLLVIILVSTAVLQIKYLSRSLQRFDSTQVIPTQFVLFNIFTVTGSAILYRDFEKADAARFIRFLIGCFLNFAGVYLISSKRERNYESDYDSTISETEDEHHFDPDNPIMRVSSIDNTPYSDHPRTSLQPGAPSTRRDSSIRSTNSFRRTQIPAQLHSPPNEASPLLPPVKNPLDDLHTPLTPTVSRSPSRRRPAPISTTPVATPPSASANPNRSSLSLLTPGPLFVGYQLQAVVADTLKRGVDHILEEDLISPHQIATATNQSGSLRDKKVRKVKSVGASLGGWLRGESQTILPTSSTSKNRRKRAGTMDSTSDLNTRQSIRSRLSRSGSGTSASVSGPSSSSNNGVNRYSQYSDDSVMADPARRRTIAFGEGAADEERRSGIRRPSPGVVETVLEGGDAPLPDPRTTSRGDER</sequence>
<feature type="transmembrane region" description="Helical" evidence="6">
    <location>
        <begin position="240"/>
        <end position="260"/>
    </location>
</feature>
<dbReference type="AlphaFoldDB" id="A0A7C8PZN4"/>
<feature type="transmembrane region" description="Helical" evidence="6">
    <location>
        <begin position="370"/>
        <end position="389"/>
    </location>
</feature>
<evidence type="ECO:0000313" key="7">
    <source>
        <dbReference type="EMBL" id="KAF3186074.1"/>
    </source>
</evidence>
<feature type="compositionally biased region" description="Low complexity" evidence="5">
    <location>
        <begin position="692"/>
        <end position="715"/>
    </location>
</feature>